<evidence type="ECO:0008006" key="3">
    <source>
        <dbReference type="Google" id="ProtNLM"/>
    </source>
</evidence>
<keyword evidence="2" id="KW-1185">Reference proteome</keyword>
<gene>
    <name evidence="1" type="ORF">BDV95DRAFT_63790</name>
</gene>
<dbReference type="Gene3D" id="3.80.10.10">
    <property type="entry name" value="Ribonuclease Inhibitor"/>
    <property type="match status" value="1"/>
</dbReference>
<reference evidence="1 2" key="1">
    <citation type="submission" date="2020-01" db="EMBL/GenBank/DDBJ databases">
        <authorList>
            <consortium name="DOE Joint Genome Institute"/>
            <person name="Haridas S."/>
            <person name="Albert R."/>
            <person name="Binder M."/>
            <person name="Bloem J."/>
            <person name="Labutti K."/>
            <person name="Salamov A."/>
            <person name="Andreopoulos B."/>
            <person name="Baker S.E."/>
            <person name="Barry K."/>
            <person name="Bills G."/>
            <person name="Bluhm B.H."/>
            <person name="Cannon C."/>
            <person name="Castanera R."/>
            <person name="Culley D.E."/>
            <person name="Daum C."/>
            <person name="Ezra D."/>
            <person name="Gonzalez J.B."/>
            <person name="Henrissat B."/>
            <person name="Kuo A."/>
            <person name="Liang C."/>
            <person name="Lipzen A."/>
            <person name="Lutzoni F."/>
            <person name="Magnuson J."/>
            <person name="Mondo S."/>
            <person name="Nolan M."/>
            <person name="Ohm R."/>
            <person name="Pangilinan J."/>
            <person name="Park H.-J.H."/>
            <person name="Ramirez L."/>
            <person name="Alfaro M."/>
            <person name="Sun H."/>
            <person name="Tritt A."/>
            <person name="Yoshinaga Y."/>
            <person name="Zwiers L.-H.L."/>
            <person name="Turgeon B.G."/>
            <person name="Goodwin S.B."/>
            <person name="Spatafora J.W."/>
            <person name="Crous P.W."/>
            <person name="Grigoriev I.V."/>
        </authorList>
    </citation>
    <scope>NUCLEOTIDE SEQUENCE [LARGE SCALE GENOMIC DNA]</scope>
    <source>
        <strain evidence="1 2">CBS 611.86</strain>
    </source>
</reference>
<accession>A0A7C8M6X9</accession>
<sequence length="483" mass="55515">MDSAYILAFSGLVPDIPFPQEPEVKLTSVSYLCHSNIKYQRHPRRQTLPQDSFDSRYTSYSFIGGQVNLTNATHKTSSRGVMAFSTQPQPSSQTESSVIDEGRQHQACLNDMATEILLEIISYLGMPKQLYPLCLTNQRLYRLTNPALYQQYNSDSNQYQYVRTLIACPDLAKQVKKLDWNMNPQPTTSSLPITMIPNDTRHLFAVEAASAIRGERPYQRGELADAFFTTALMHTPNIEEIAITDNWQFDYVDQSRRWVQLLRVRIPHTFKNLKSANISRMSSLLTDDVSILMHIPSLRVLRITDMISAFQRPWQCSHHKSQVEELTLGACFLDSQNVADMITACGGLRHFDYFHDNTPWDIYPQERSSELDLTRVKSALDNHASLLRSVEFRVMREAQLPDTYGRIDSFAEYTNLEYLKIQADVFVPEEVELLLHYLPPTLKTLQFIGCDSEELGSRRAQALVDLAPRLRETFDQLRTLDIW</sequence>
<evidence type="ECO:0000313" key="2">
    <source>
        <dbReference type="Proteomes" id="UP000481861"/>
    </source>
</evidence>
<comment type="caution">
    <text evidence="1">The sequence shown here is derived from an EMBL/GenBank/DDBJ whole genome shotgun (WGS) entry which is preliminary data.</text>
</comment>
<evidence type="ECO:0000313" key="1">
    <source>
        <dbReference type="EMBL" id="KAF2870578.1"/>
    </source>
</evidence>
<dbReference type="InterPro" id="IPR032675">
    <property type="entry name" value="LRR_dom_sf"/>
</dbReference>
<dbReference type="OrthoDB" id="3690497at2759"/>
<organism evidence="1 2">
    <name type="scientific">Massariosphaeria phaeospora</name>
    <dbReference type="NCBI Taxonomy" id="100035"/>
    <lineage>
        <taxon>Eukaryota</taxon>
        <taxon>Fungi</taxon>
        <taxon>Dikarya</taxon>
        <taxon>Ascomycota</taxon>
        <taxon>Pezizomycotina</taxon>
        <taxon>Dothideomycetes</taxon>
        <taxon>Pleosporomycetidae</taxon>
        <taxon>Pleosporales</taxon>
        <taxon>Pleosporales incertae sedis</taxon>
        <taxon>Massariosphaeria</taxon>
    </lineage>
</organism>
<name>A0A7C8M6X9_9PLEO</name>
<protein>
    <recommendedName>
        <fullName evidence="3">F-box domain-containing protein</fullName>
    </recommendedName>
</protein>
<dbReference type="AlphaFoldDB" id="A0A7C8M6X9"/>
<dbReference type="SUPFAM" id="SSF52047">
    <property type="entry name" value="RNI-like"/>
    <property type="match status" value="1"/>
</dbReference>
<dbReference type="Proteomes" id="UP000481861">
    <property type="component" value="Unassembled WGS sequence"/>
</dbReference>
<dbReference type="EMBL" id="JAADJZ010000013">
    <property type="protein sequence ID" value="KAF2870578.1"/>
    <property type="molecule type" value="Genomic_DNA"/>
</dbReference>
<proteinExistence type="predicted"/>